<dbReference type="PANTHER" id="PTHR43873">
    <property type="entry name" value="COBYRINATE A,C-DIAMIDE SYNTHASE"/>
    <property type="match status" value="1"/>
</dbReference>
<evidence type="ECO:0000256" key="4">
    <source>
        <dbReference type="ARBA" id="ARBA00022840"/>
    </source>
</evidence>
<keyword evidence="3" id="KW-0547">Nucleotide-binding</keyword>
<evidence type="ECO:0000256" key="6">
    <source>
        <dbReference type="ARBA" id="ARBA00022962"/>
    </source>
</evidence>
<dbReference type="AlphaFoldDB" id="A0A346B2H3"/>
<dbReference type="InterPro" id="IPR011698">
    <property type="entry name" value="GATase_3"/>
</dbReference>
<evidence type="ECO:0000256" key="2">
    <source>
        <dbReference type="ARBA" id="ARBA00022598"/>
    </source>
</evidence>
<dbReference type="Gene3D" id="3.40.50.880">
    <property type="match status" value="1"/>
</dbReference>
<feature type="domain" description="CobQ/CobB/MinD/ParA nucleotide binding" evidence="7">
    <location>
        <begin position="2"/>
        <end position="166"/>
    </location>
</feature>
<evidence type="ECO:0000313" key="10">
    <source>
        <dbReference type="Proteomes" id="UP000254337"/>
    </source>
</evidence>
<organism evidence="9 10">
    <name type="scientific">Megasphaera stantonii</name>
    <dbReference type="NCBI Taxonomy" id="2144175"/>
    <lineage>
        <taxon>Bacteria</taxon>
        <taxon>Bacillati</taxon>
        <taxon>Bacillota</taxon>
        <taxon>Negativicutes</taxon>
        <taxon>Veillonellales</taxon>
        <taxon>Veillonellaceae</taxon>
        <taxon>Megasphaera</taxon>
    </lineage>
</organism>
<dbReference type="OrthoDB" id="9764035at2"/>
<keyword evidence="2" id="KW-0436">Ligase</keyword>
<dbReference type="PROSITE" id="PS51274">
    <property type="entry name" value="GATASE_COBBQ"/>
    <property type="match status" value="1"/>
</dbReference>
<keyword evidence="10" id="KW-1185">Reference proteome</keyword>
<evidence type="ECO:0000256" key="1">
    <source>
        <dbReference type="ARBA" id="ARBA00001946"/>
    </source>
</evidence>
<dbReference type="GO" id="GO:0042242">
    <property type="term" value="F:cobyrinic acid a,c-diamide synthase activity"/>
    <property type="evidence" value="ECO:0007669"/>
    <property type="project" value="InterPro"/>
</dbReference>
<sequence>MAAPKSGGGKTTIVCALLRALQKMGLTAAAFKSGPDYIDPLFHSRVLQTASHNLDLFLFGRGEQGTATARYLLASGSDGADIAVLEGAMGYYDGVGTTSEASAYDLAKVTNTPVVLVIDGSGAGLSLAAQIKGTAAFRRDSRIAGFIVNRIKPGVYAYFKDVWEKETGLTAFGCFPDMAGCAFASRHLGLVTAGEIKDFRSKIDALAEQVMQSVDVAALLSLARSARPLPYEEPVLKPAGPARIAVARDEAFCFYYEDSLTLLKQLGAELVYFSPLHDERLPDCEGVYLGGGYPELYAEALAANAAMKGSLKRALSDGMPCVAECGGFMYLLEEFSAGEQSVSWCGVLPGSSKMTDHLTRFGYVTLTAEEDTMLCRRGDTICAHEFHYSDSTDNGAAFTARKASGRRSWPCGRSEGRIVAAYPHIHFWSNPDWARRFVAACRTYREERHHED</sequence>
<keyword evidence="5" id="KW-0460">Magnesium</keyword>
<evidence type="ECO:0000256" key="3">
    <source>
        <dbReference type="ARBA" id="ARBA00022741"/>
    </source>
</evidence>
<keyword evidence="4" id="KW-0067">ATP-binding</keyword>
<evidence type="ECO:0000313" key="9">
    <source>
        <dbReference type="EMBL" id="AXL22316.1"/>
    </source>
</evidence>
<reference evidence="9 10" key="1">
    <citation type="submission" date="2018-05" db="EMBL/GenBank/DDBJ databases">
        <title>Complete genome sequence of Megasphaera sp. AJH120T, isolated from the ceca of a chicken.</title>
        <authorList>
            <person name="Maki J."/>
            <person name="Looft T."/>
        </authorList>
    </citation>
    <scope>NUCLEOTIDE SEQUENCE [LARGE SCALE GENOMIC DNA]</scope>
    <source>
        <strain evidence="9 10">AJH120</strain>
    </source>
</reference>
<dbReference type="NCBIfam" id="NF002204">
    <property type="entry name" value="PRK01077.1"/>
    <property type="match status" value="1"/>
</dbReference>
<dbReference type="Pfam" id="PF01656">
    <property type="entry name" value="CbiA"/>
    <property type="match status" value="1"/>
</dbReference>
<dbReference type="KEGG" id="meg:DKB62_00745"/>
<proteinExistence type="predicted"/>
<dbReference type="GO" id="GO:0005524">
    <property type="term" value="F:ATP binding"/>
    <property type="evidence" value="ECO:0007669"/>
    <property type="project" value="UniProtKB-KW"/>
</dbReference>
<dbReference type="NCBIfam" id="TIGR00379">
    <property type="entry name" value="cobB"/>
    <property type="match status" value="1"/>
</dbReference>
<protein>
    <submittedName>
        <fullName evidence="9">Cobyrinate a,c-diamide synthase</fullName>
    </submittedName>
</protein>
<dbReference type="InterPro" id="IPR002586">
    <property type="entry name" value="CobQ/CobB/MinD/ParA_Nub-bd_dom"/>
</dbReference>
<comment type="cofactor">
    <cofactor evidence="1">
        <name>Mg(2+)</name>
        <dbReference type="ChEBI" id="CHEBI:18420"/>
    </cofactor>
</comment>
<dbReference type="Proteomes" id="UP000254337">
    <property type="component" value="Chromosome"/>
</dbReference>
<accession>A0A346B2H3</accession>
<keyword evidence="6" id="KW-0315">Glutamine amidotransferase</keyword>
<evidence type="ECO:0000256" key="5">
    <source>
        <dbReference type="ARBA" id="ARBA00022842"/>
    </source>
</evidence>
<dbReference type="PANTHER" id="PTHR43873:SF1">
    <property type="entry name" value="COBYRINATE A,C-DIAMIDE SYNTHASE"/>
    <property type="match status" value="1"/>
</dbReference>
<dbReference type="SUPFAM" id="SSF52317">
    <property type="entry name" value="Class I glutamine amidotransferase-like"/>
    <property type="match status" value="1"/>
</dbReference>
<dbReference type="InterPro" id="IPR029062">
    <property type="entry name" value="Class_I_gatase-like"/>
</dbReference>
<evidence type="ECO:0000259" key="7">
    <source>
        <dbReference type="Pfam" id="PF01656"/>
    </source>
</evidence>
<dbReference type="InterPro" id="IPR027417">
    <property type="entry name" value="P-loop_NTPase"/>
</dbReference>
<evidence type="ECO:0000259" key="8">
    <source>
        <dbReference type="Pfam" id="PF07685"/>
    </source>
</evidence>
<dbReference type="InterPro" id="IPR004484">
    <property type="entry name" value="CbiA/CobB_synth"/>
</dbReference>
<dbReference type="Pfam" id="PF07685">
    <property type="entry name" value="GATase_3"/>
    <property type="match status" value="1"/>
</dbReference>
<dbReference type="Gene3D" id="3.40.50.300">
    <property type="entry name" value="P-loop containing nucleotide triphosphate hydrolases"/>
    <property type="match status" value="1"/>
</dbReference>
<dbReference type="EMBL" id="CP029462">
    <property type="protein sequence ID" value="AXL22316.1"/>
    <property type="molecule type" value="Genomic_DNA"/>
</dbReference>
<dbReference type="SUPFAM" id="SSF52540">
    <property type="entry name" value="P-loop containing nucleoside triphosphate hydrolases"/>
    <property type="match status" value="1"/>
</dbReference>
<feature type="domain" description="CobB/CobQ-like glutamine amidotransferase" evidence="8">
    <location>
        <begin position="243"/>
        <end position="430"/>
    </location>
</feature>
<name>A0A346B2H3_9FIRM</name>
<dbReference type="CDD" id="cd03130">
    <property type="entry name" value="GATase1_CobB"/>
    <property type="match status" value="1"/>
</dbReference>
<gene>
    <name evidence="9" type="ORF">DKB62_00745</name>
</gene>